<protein>
    <submittedName>
        <fullName evidence="1">Hydrolase TatD</fullName>
    </submittedName>
</protein>
<dbReference type="PANTHER" id="PTHR46124">
    <property type="entry name" value="D-AMINOACYL-TRNA DEACYLASE"/>
    <property type="match status" value="1"/>
</dbReference>
<dbReference type="EMBL" id="DSVL01000157">
    <property type="protein sequence ID" value="HFH28895.1"/>
    <property type="molecule type" value="Genomic_DNA"/>
</dbReference>
<comment type="caution">
    <text evidence="1">The sequence shown here is derived from an EMBL/GenBank/DDBJ whole genome shotgun (WGS) entry which is preliminary data.</text>
</comment>
<proteinExistence type="predicted"/>
<keyword evidence="1" id="KW-0378">Hydrolase</keyword>
<dbReference type="GO" id="GO:0016788">
    <property type="term" value="F:hydrolase activity, acting on ester bonds"/>
    <property type="evidence" value="ECO:0007669"/>
    <property type="project" value="InterPro"/>
</dbReference>
<accession>A0A7C3EFJ2</accession>
<evidence type="ECO:0000313" key="1">
    <source>
        <dbReference type="EMBL" id="HFH28895.1"/>
    </source>
</evidence>
<gene>
    <name evidence="1" type="ORF">ENS59_05200</name>
</gene>
<name>A0A7C3EFJ2_9SPIR</name>
<organism evidence="1">
    <name type="scientific">Gracilinema caldarium</name>
    <dbReference type="NCBI Taxonomy" id="215591"/>
    <lineage>
        <taxon>Bacteria</taxon>
        <taxon>Pseudomonadati</taxon>
        <taxon>Spirochaetota</taxon>
        <taxon>Spirochaetia</taxon>
        <taxon>Spirochaetales</taxon>
        <taxon>Breznakiellaceae</taxon>
        <taxon>Gracilinema</taxon>
    </lineage>
</organism>
<dbReference type="SUPFAM" id="SSF51556">
    <property type="entry name" value="Metallo-dependent hydrolases"/>
    <property type="match status" value="1"/>
</dbReference>
<dbReference type="Pfam" id="PF01026">
    <property type="entry name" value="TatD_DNase"/>
    <property type="match status" value="1"/>
</dbReference>
<dbReference type="InterPro" id="IPR032466">
    <property type="entry name" value="Metal_Hydrolase"/>
</dbReference>
<reference evidence="1" key="1">
    <citation type="journal article" date="2020" name="mSystems">
        <title>Genome- and Community-Level Interaction Insights into Carbon Utilization and Element Cycling Functions of Hydrothermarchaeota in Hydrothermal Sediment.</title>
        <authorList>
            <person name="Zhou Z."/>
            <person name="Liu Y."/>
            <person name="Xu W."/>
            <person name="Pan J."/>
            <person name="Luo Z.H."/>
            <person name="Li M."/>
        </authorList>
    </citation>
    <scope>NUCLEOTIDE SEQUENCE [LARGE SCALE GENOMIC DNA]</scope>
    <source>
        <strain evidence="1">SpSt-503</strain>
    </source>
</reference>
<dbReference type="PANTHER" id="PTHR46124:SF2">
    <property type="entry name" value="D-AMINOACYL-TRNA DEACYLASE"/>
    <property type="match status" value="1"/>
</dbReference>
<dbReference type="AlphaFoldDB" id="A0A7C3EFJ2"/>
<dbReference type="Gene3D" id="3.20.20.140">
    <property type="entry name" value="Metal-dependent hydrolases"/>
    <property type="match status" value="1"/>
</dbReference>
<sequence>MPSDAHCHPFDMKDYQSQAEAERSALKIAVAASSWKAEELLYHKEIAQHASHIGGPPVALCFAVHPQLPLAESDSVTASLESLYHFAESGWLQAIGEAGFDLYDEAYQATETWQEELFNLELELAIAQGLPMVLHIRRAMHKIFSYTKKLAALPGVVFHSYSGTYEEALALHKRGVPIYCSFGTTIALNHRKTMRACALLPPEMLLFETDAPYQPLRGKVFSGYGDLFTVVKTAALLRAEAGSPCCTEEELHSLNDDHFNRVFFQTSSYSG</sequence>
<dbReference type="InterPro" id="IPR001130">
    <property type="entry name" value="TatD-like"/>
</dbReference>